<dbReference type="GO" id="GO:0005524">
    <property type="term" value="F:ATP binding"/>
    <property type="evidence" value="ECO:0007669"/>
    <property type="project" value="UniProtKB-KW"/>
</dbReference>
<proteinExistence type="predicted"/>
<evidence type="ECO:0000313" key="8">
    <source>
        <dbReference type="Proteomes" id="UP000294564"/>
    </source>
</evidence>
<sequence length="704" mass="81855">MDIFETCHKINNYLINNEESIARDELIKLLDYHQQNAIQYSELVNHLIKETGLYPYIDYDNASWQDRFVYEVFKVDTGDTEIPTLHREQSSLLSKLIEGRNIAVSAPTSFGKSFVIDAYISIKKPKNVVIIVPTIALTDETRRRLYKKFAHEYKIITTTEVELADKNIFIFPQERAINYVGKIEQLDILIIDEFYKASSKFDADRSPTLVKAILKLGKIAKQRYFLAPNISHLEENPFTKGMEFFPLDFNTVFLEKHDFHEELKNDEELKSLKLLGILKETQTKSLIYAGTYKNIESLSTLLIGSYVEQERELLNRFSSWLSKNYSFNWSLTKLIKRGTGIHNGRLHRSLSQIQVKLFEEPEGLNNVISTSSIIEGVNTSAENVIIWANRSGKGKARLNDFTYKNIMGRSGRMFKHFIGKIYILDVPPKEEQTQLDIPFPEEILGDLDEKKFAKELTSEQVAKIIMYKEEMASILGEEEFERLQAQNIFQISDAELIKKIAYEMKSDPNSWNGLGYLNSMNTQNWGRMLYKIIRLQPGGWEASYTQFVEFVKILKYNWFKPIPKLLKELEPYEIGIDDFFKLERKVTFKLTSLLSDVNVLQKEILKDKNYDISRFVSLASSAFLPTVVYQLEEFGLPRMISRKIHNEGLIDFHSKELKLHDVLANLNEIGFKRISTIEEMDNFDIYILEYFFNGITVRNNNDAH</sequence>
<dbReference type="PANTHER" id="PTHR12131">
    <property type="entry name" value="ATP-DEPENDENT RNA AND DNA HELICASE"/>
    <property type="match status" value="1"/>
</dbReference>
<feature type="domain" description="Helicase C-terminal" evidence="6">
    <location>
        <begin position="273"/>
        <end position="465"/>
    </location>
</feature>
<organism evidence="7 8">
    <name type="scientific">Tenacibaculum skagerrakense</name>
    <dbReference type="NCBI Taxonomy" id="186571"/>
    <lineage>
        <taxon>Bacteria</taxon>
        <taxon>Pseudomonadati</taxon>
        <taxon>Bacteroidota</taxon>
        <taxon>Flavobacteriia</taxon>
        <taxon>Flavobacteriales</taxon>
        <taxon>Flavobacteriaceae</taxon>
        <taxon>Tenacibaculum</taxon>
    </lineage>
</organism>
<evidence type="ECO:0000256" key="3">
    <source>
        <dbReference type="ARBA" id="ARBA00022806"/>
    </source>
</evidence>
<keyword evidence="4" id="KW-0067">ATP-binding</keyword>
<dbReference type="AlphaFoldDB" id="A0A4R2NZY3"/>
<dbReference type="InterPro" id="IPR014001">
    <property type="entry name" value="Helicase_ATP-bd"/>
</dbReference>
<keyword evidence="8" id="KW-1185">Reference proteome</keyword>
<keyword evidence="3 7" id="KW-0347">Helicase</keyword>
<dbReference type="InterPro" id="IPR050699">
    <property type="entry name" value="RNA-DNA_Helicase"/>
</dbReference>
<accession>A0A4R2NZY3</accession>
<dbReference type="SMART" id="SM00487">
    <property type="entry name" value="DEXDc"/>
    <property type="match status" value="1"/>
</dbReference>
<comment type="caution">
    <text evidence="7">The sequence shown here is derived from an EMBL/GenBank/DDBJ whole genome shotgun (WGS) entry which is preliminary data.</text>
</comment>
<dbReference type="Pfam" id="PF00270">
    <property type="entry name" value="DEAD"/>
    <property type="match status" value="1"/>
</dbReference>
<evidence type="ECO:0000313" key="7">
    <source>
        <dbReference type="EMBL" id="TCP26915.1"/>
    </source>
</evidence>
<dbReference type="PROSITE" id="PS51194">
    <property type="entry name" value="HELICASE_CTER"/>
    <property type="match status" value="1"/>
</dbReference>
<evidence type="ECO:0000259" key="6">
    <source>
        <dbReference type="PROSITE" id="PS51194"/>
    </source>
</evidence>
<evidence type="ECO:0000256" key="1">
    <source>
        <dbReference type="ARBA" id="ARBA00022741"/>
    </source>
</evidence>
<dbReference type="InterPro" id="IPR027417">
    <property type="entry name" value="P-loop_NTPase"/>
</dbReference>
<evidence type="ECO:0000259" key="5">
    <source>
        <dbReference type="PROSITE" id="PS51192"/>
    </source>
</evidence>
<feature type="domain" description="Helicase ATP-binding" evidence="5">
    <location>
        <begin position="93"/>
        <end position="248"/>
    </location>
</feature>
<keyword evidence="2" id="KW-0378">Hydrolase</keyword>
<dbReference type="Proteomes" id="UP000294564">
    <property type="component" value="Unassembled WGS sequence"/>
</dbReference>
<dbReference type="PANTHER" id="PTHR12131:SF1">
    <property type="entry name" value="ATP-DEPENDENT RNA HELICASE SUPV3L1, MITOCHONDRIAL-RELATED"/>
    <property type="match status" value="1"/>
</dbReference>
<dbReference type="InterPro" id="IPR001650">
    <property type="entry name" value="Helicase_C-like"/>
</dbReference>
<dbReference type="PROSITE" id="PS51192">
    <property type="entry name" value="HELICASE_ATP_BIND_1"/>
    <property type="match status" value="1"/>
</dbReference>
<dbReference type="RefSeq" id="WP_132793778.1">
    <property type="nucleotide sequence ID" value="NZ_SLXM01000002.1"/>
</dbReference>
<dbReference type="Gene3D" id="3.40.50.300">
    <property type="entry name" value="P-loop containing nucleotide triphosphate hydrolases"/>
    <property type="match status" value="2"/>
</dbReference>
<dbReference type="SUPFAM" id="SSF52540">
    <property type="entry name" value="P-loop containing nucleoside triphosphate hydrolases"/>
    <property type="match status" value="1"/>
</dbReference>
<dbReference type="InterPro" id="IPR011545">
    <property type="entry name" value="DEAD/DEAH_box_helicase_dom"/>
</dbReference>
<gene>
    <name evidence="7" type="ORF">EV195_102257</name>
</gene>
<evidence type="ECO:0000256" key="2">
    <source>
        <dbReference type="ARBA" id="ARBA00022801"/>
    </source>
</evidence>
<dbReference type="OrthoDB" id="9812126at2"/>
<evidence type="ECO:0000256" key="4">
    <source>
        <dbReference type="ARBA" id="ARBA00022840"/>
    </source>
</evidence>
<dbReference type="GO" id="GO:0016787">
    <property type="term" value="F:hydrolase activity"/>
    <property type="evidence" value="ECO:0007669"/>
    <property type="project" value="UniProtKB-KW"/>
</dbReference>
<protein>
    <submittedName>
        <fullName evidence="7">RAD3-like DEAD/DEAH box helicase</fullName>
    </submittedName>
</protein>
<keyword evidence="1" id="KW-0547">Nucleotide-binding</keyword>
<name>A0A4R2NZY3_9FLAO</name>
<reference evidence="7 8" key="1">
    <citation type="submission" date="2019-03" db="EMBL/GenBank/DDBJ databases">
        <title>Genomic Encyclopedia of Type Strains, Phase IV (KMG-IV): sequencing the most valuable type-strain genomes for metagenomic binning, comparative biology and taxonomic classification.</title>
        <authorList>
            <person name="Goeker M."/>
        </authorList>
    </citation>
    <scope>NUCLEOTIDE SEQUENCE [LARGE SCALE GENOMIC DNA]</scope>
    <source>
        <strain evidence="7 8">DSM 14836</strain>
    </source>
</reference>
<dbReference type="EMBL" id="SLXM01000002">
    <property type="protein sequence ID" value="TCP26915.1"/>
    <property type="molecule type" value="Genomic_DNA"/>
</dbReference>
<dbReference type="GO" id="GO:0004386">
    <property type="term" value="F:helicase activity"/>
    <property type="evidence" value="ECO:0007669"/>
    <property type="project" value="UniProtKB-KW"/>
</dbReference>
<dbReference type="GO" id="GO:0003676">
    <property type="term" value="F:nucleic acid binding"/>
    <property type="evidence" value="ECO:0007669"/>
    <property type="project" value="InterPro"/>
</dbReference>